<comment type="caution">
    <text evidence="1">The sequence shown here is derived from an EMBL/GenBank/DDBJ whole genome shotgun (WGS) entry which is preliminary data.</text>
</comment>
<dbReference type="RefSeq" id="WP_129045949.1">
    <property type="nucleotide sequence ID" value="NZ_SDHX01000001.1"/>
</dbReference>
<dbReference type="Proteomes" id="UP000290218">
    <property type="component" value="Unassembled WGS sequence"/>
</dbReference>
<sequence>MNTTRGAASDFSNIWLQAGAIDAALAGKGLPGLAEMEAQLNRAEARMLKRGTIQTTEEFYLAMNLLNNLESGLTKKQRVKLEGMVGAFEKKEAEGKSNTQDG</sequence>
<name>A0A4Q1C6S0_9BACT</name>
<evidence type="ECO:0000313" key="2">
    <source>
        <dbReference type="Proteomes" id="UP000290218"/>
    </source>
</evidence>
<gene>
    <name evidence="1" type="ORF">ESB00_01405</name>
</gene>
<protein>
    <submittedName>
        <fullName evidence="1">Uncharacterized protein</fullName>
    </submittedName>
</protein>
<proteinExistence type="predicted"/>
<keyword evidence="2" id="KW-1185">Reference proteome</keyword>
<organism evidence="1 2">
    <name type="scientific">Oleiharenicola lentus</name>
    <dbReference type="NCBI Taxonomy" id="2508720"/>
    <lineage>
        <taxon>Bacteria</taxon>
        <taxon>Pseudomonadati</taxon>
        <taxon>Verrucomicrobiota</taxon>
        <taxon>Opitutia</taxon>
        <taxon>Opitutales</taxon>
        <taxon>Opitutaceae</taxon>
        <taxon>Oleiharenicola</taxon>
    </lineage>
</organism>
<reference evidence="1 2" key="1">
    <citation type="submission" date="2019-01" db="EMBL/GenBank/DDBJ databases">
        <title>Lacunisphaera sp. strain TWA-58.</title>
        <authorList>
            <person name="Chen W.-M."/>
        </authorList>
    </citation>
    <scope>NUCLEOTIDE SEQUENCE [LARGE SCALE GENOMIC DNA]</scope>
    <source>
        <strain evidence="1 2">TWA-58</strain>
    </source>
</reference>
<dbReference type="AlphaFoldDB" id="A0A4Q1C6S0"/>
<evidence type="ECO:0000313" key="1">
    <source>
        <dbReference type="EMBL" id="RXK54585.1"/>
    </source>
</evidence>
<dbReference type="EMBL" id="SDHX01000001">
    <property type="protein sequence ID" value="RXK54585.1"/>
    <property type="molecule type" value="Genomic_DNA"/>
</dbReference>
<accession>A0A4Q1C6S0</accession>